<dbReference type="Pfam" id="PF06418">
    <property type="entry name" value="CTP_synth_N"/>
    <property type="match status" value="1"/>
</dbReference>
<name>A0A930KLR4_9MICC</name>
<reference evidence="3" key="1">
    <citation type="submission" date="2020-04" db="EMBL/GenBank/DDBJ databases">
        <title>Deep metagenomics examines the oral microbiome during advanced dental caries in children, revealing novel taxa and co-occurrences with host molecules.</title>
        <authorList>
            <person name="Baker J.L."/>
            <person name="Morton J.T."/>
            <person name="Dinis M."/>
            <person name="Alvarez R."/>
            <person name="Tran N.C."/>
            <person name="Knight R."/>
            <person name="Edlund A."/>
        </authorList>
    </citation>
    <scope>NUCLEOTIDE SEQUENCE</scope>
    <source>
        <strain evidence="3">JCVI_47_bin.4</strain>
    </source>
</reference>
<dbReference type="InterPro" id="IPR029001">
    <property type="entry name" value="ITPase-like_fam"/>
</dbReference>
<gene>
    <name evidence="3" type="ORF">HXO56_11860</name>
</gene>
<dbReference type="InterPro" id="IPR027417">
    <property type="entry name" value="P-loop_NTPase"/>
</dbReference>
<evidence type="ECO:0000313" key="3">
    <source>
        <dbReference type="EMBL" id="MBF1650751.1"/>
    </source>
</evidence>
<dbReference type="Gene3D" id="3.90.950.10">
    <property type="match status" value="1"/>
</dbReference>
<dbReference type="InterPro" id="IPR017456">
    <property type="entry name" value="CTP_synthase_N"/>
</dbReference>
<dbReference type="GO" id="GO:0003883">
    <property type="term" value="F:CTP synthase activity"/>
    <property type="evidence" value="ECO:0007669"/>
    <property type="project" value="InterPro"/>
</dbReference>
<accession>A0A930KLR4</accession>
<dbReference type="Gene3D" id="3.40.50.300">
    <property type="entry name" value="P-loop containing nucleotide triphosphate hydrolases"/>
    <property type="match status" value="1"/>
</dbReference>
<keyword evidence="1" id="KW-0378">Hydrolase</keyword>
<dbReference type="Proteomes" id="UP000769484">
    <property type="component" value="Unassembled WGS sequence"/>
</dbReference>
<dbReference type="GO" id="GO:0009143">
    <property type="term" value="P:nucleoside triphosphate catabolic process"/>
    <property type="evidence" value="ECO:0007669"/>
    <property type="project" value="InterPro"/>
</dbReference>
<dbReference type="EMBL" id="JABZXJ010000108">
    <property type="protein sequence ID" value="MBF1650751.1"/>
    <property type="molecule type" value="Genomic_DNA"/>
</dbReference>
<dbReference type="AlphaFoldDB" id="A0A930KLR4"/>
<dbReference type="Pfam" id="PF01725">
    <property type="entry name" value="Ham1p_like"/>
    <property type="match status" value="1"/>
</dbReference>
<evidence type="ECO:0000259" key="2">
    <source>
        <dbReference type="Pfam" id="PF06418"/>
    </source>
</evidence>
<evidence type="ECO:0000313" key="4">
    <source>
        <dbReference type="Proteomes" id="UP000769484"/>
    </source>
</evidence>
<sequence>MSEVYENQKTLRQLRSQIEDLKPVDGEKFYFINSYPHSDMGKGTLIAQLLNIVEGSDAMKFDGLLNTDDYGIHARSDIDDFAVYSQFNPGKKWSTEHYLIGGDLWRDFLNEFGAAENHLQINPHLSVYLELRILRIWNQIGRPKHFFIEMGGTLLDPEVCPIFVPLLQRWSEHMPNNIRIVLLSELAYNGIHIKTKTIQDAVKMLRSQQLNPWLVVARDVKDIEDVKFDDRLEFERIISNKIFDSTGVRLLRVISVPFFNDLTKYTKYMKERFLPLIVPVDNKDILIATGNTSKFDDFRIYIGDKYSIRMPQTSEKIQIPEGVTSIEDNAIAKARAYSVKTGQIAIGDDTGFFIKELYGEPGVALRRWGGELPEEVSQEKFWRFFQKKTENLKNYDACFDQCIAIVTPSGDYKVIHNKTEGYLNREKLKLPYNGSAYPIGAAFEASVRAKTWDEMTDKEKREFDSWIIVELKKFIDRELSK</sequence>
<dbReference type="GO" id="GO:0006221">
    <property type="term" value="P:pyrimidine nucleotide biosynthetic process"/>
    <property type="evidence" value="ECO:0007669"/>
    <property type="project" value="InterPro"/>
</dbReference>
<protein>
    <recommendedName>
        <fullName evidence="2">CTP synthase N-terminal domain-containing protein</fullName>
    </recommendedName>
</protein>
<comment type="caution">
    <text evidence="3">The sequence shown here is derived from an EMBL/GenBank/DDBJ whole genome shotgun (WGS) entry which is preliminary data.</text>
</comment>
<organism evidence="3 4">
    <name type="scientific">Rothia dentocariosa</name>
    <dbReference type="NCBI Taxonomy" id="2047"/>
    <lineage>
        <taxon>Bacteria</taxon>
        <taxon>Bacillati</taxon>
        <taxon>Actinomycetota</taxon>
        <taxon>Actinomycetes</taxon>
        <taxon>Micrococcales</taxon>
        <taxon>Micrococcaceae</taxon>
        <taxon>Rothia</taxon>
    </lineage>
</organism>
<dbReference type="SUPFAM" id="SSF52540">
    <property type="entry name" value="P-loop containing nucleoside triphosphate hydrolases"/>
    <property type="match status" value="1"/>
</dbReference>
<dbReference type="GO" id="GO:0047429">
    <property type="term" value="F:nucleoside triphosphate diphosphatase activity"/>
    <property type="evidence" value="ECO:0007669"/>
    <property type="project" value="InterPro"/>
</dbReference>
<dbReference type="SUPFAM" id="SSF52972">
    <property type="entry name" value="ITPase-like"/>
    <property type="match status" value="1"/>
</dbReference>
<dbReference type="InterPro" id="IPR002637">
    <property type="entry name" value="RdgB/HAM1"/>
</dbReference>
<feature type="domain" description="CTP synthase N-terminal" evidence="2">
    <location>
        <begin position="117"/>
        <end position="257"/>
    </location>
</feature>
<proteinExistence type="predicted"/>
<evidence type="ECO:0000256" key="1">
    <source>
        <dbReference type="ARBA" id="ARBA00022801"/>
    </source>
</evidence>